<dbReference type="InterPro" id="IPR019285">
    <property type="entry name" value="DUF2336"/>
</dbReference>
<sequence length="363" mass="40838">MANAEPFELIDEAPRRARNVLARRLTDIVGLPSSRLTPRERWIVADLLYDILRASDVPVRQRCARRLAGLLEAPGRLLRVLACDRYEIAQPILEESRALTDFDLLEIVQSGSLQHRMAIARRENISEIISAALVAAGEAPVVECVLKNQTTALAAPTLDRLVGAAQDEMRYARLLIRRPELRPSQAFRLFWDCEHPERVQILERFAVDRTILIDSTEDIFPMVSAEDGDDPLVTRVLRYIDRRQRNREAAELSPYGSLEGAIDAFAAEGGQAVIVEEIATLAAIHKRLLLRMMDDMAGEPLAILCKATGLKWPSFHGLWTGLGRHVQDESVELARKVHDSLSVEKAQTVLRYWNLSVEDGDKR</sequence>
<dbReference type="AlphaFoldDB" id="A0A1G9Q6E6"/>
<dbReference type="RefSeq" id="WP_091768025.1">
    <property type="nucleotide sequence ID" value="NZ_FNHG01000004.1"/>
</dbReference>
<proteinExistence type="predicted"/>
<name>A0A1G9Q6E6_9PROT</name>
<organism evidence="1 2">
    <name type="scientific">Maricaulis salignorans</name>
    <dbReference type="NCBI Taxonomy" id="144026"/>
    <lineage>
        <taxon>Bacteria</taxon>
        <taxon>Pseudomonadati</taxon>
        <taxon>Pseudomonadota</taxon>
        <taxon>Alphaproteobacteria</taxon>
        <taxon>Maricaulales</taxon>
        <taxon>Maricaulaceae</taxon>
        <taxon>Maricaulis</taxon>
    </lineage>
</organism>
<dbReference type="STRING" id="144026.SAMN04488568_104177"/>
<dbReference type="Pfam" id="PF10098">
    <property type="entry name" value="DUF2336"/>
    <property type="match status" value="1"/>
</dbReference>
<protein>
    <submittedName>
        <fullName evidence="1">Uncharacterized conserved protein, DUF2336 family</fullName>
    </submittedName>
</protein>
<dbReference type="Proteomes" id="UP000199759">
    <property type="component" value="Unassembled WGS sequence"/>
</dbReference>
<dbReference type="OrthoDB" id="7179503at2"/>
<accession>A0A1G9Q6E6</accession>
<reference evidence="1 2" key="1">
    <citation type="submission" date="2016-10" db="EMBL/GenBank/DDBJ databases">
        <authorList>
            <person name="de Groot N.N."/>
        </authorList>
    </citation>
    <scope>NUCLEOTIDE SEQUENCE [LARGE SCALE GENOMIC DNA]</scope>
    <source>
        <strain evidence="1 2">DSM 16077</strain>
    </source>
</reference>
<evidence type="ECO:0000313" key="1">
    <source>
        <dbReference type="EMBL" id="SDM06503.1"/>
    </source>
</evidence>
<dbReference type="EMBL" id="FNHG01000004">
    <property type="protein sequence ID" value="SDM06503.1"/>
    <property type="molecule type" value="Genomic_DNA"/>
</dbReference>
<gene>
    <name evidence="1" type="ORF">SAMN04488568_104177</name>
</gene>
<evidence type="ECO:0000313" key="2">
    <source>
        <dbReference type="Proteomes" id="UP000199759"/>
    </source>
</evidence>
<keyword evidence="2" id="KW-1185">Reference proteome</keyword>